<organism evidence="2 3">
    <name type="scientific">Molossus molossus</name>
    <name type="common">Pallas' mastiff bat</name>
    <name type="synonym">Vespertilio molossus</name>
    <dbReference type="NCBI Taxonomy" id="27622"/>
    <lineage>
        <taxon>Eukaryota</taxon>
        <taxon>Metazoa</taxon>
        <taxon>Chordata</taxon>
        <taxon>Craniata</taxon>
        <taxon>Vertebrata</taxon>
        <taxon>Euteleostomi</taxon>
        <taxon>Mammalia</taxon>
        <taxon>Eutheria</taxon>
        <taxon>Laurasiatheria</taxon>
        <taxon>Chiroptera</taxon>
        <taxon>Yangochiroptera</taxon>
        <taxon>Molossidae</taxon>
        <taxon>Molossus</taxon>
    </lineage>
</organism>
<evidence type="ECO:0000313" key="3">
    <source>
        <dbReference type="Proteomes" id="UP000550707"/>
    </source>
</evidence>
<evidence type="ECO:0000259" key="1">
    <source>
        <dbReference type="PROSITE" id="PS50853"/>
    </source>
</evidence>
<dbReference type="InterPro" id="IPR013783">
    <property type="entry name" value="Ig-like_fold"/>
</dbReference>
<dbReference type="Proteomes" id="UP000550707">
    <property type="component" value="Unassembled WGS sequence"/>
</dbReference>
<reference evidence="2 3" key="1">
    <citation type="journal article" date="2020" name="Nature">
        <title>Six reference-quality genomes reveal evolution of bat adaptations.</title>
        <authorList>
            <person name="Jebb D."/>
            <person name="Huang Z."/>
            <person name="Pippel M."/>
            <person name="Hughes G.M."/>
            <person name="Lavrichenko K."/>
            <person name="Devanna P."/>
            <person name="Winkler S."/>
            <person name="Jermiin L.S."/>
            <person name="Skirmuntt E.C."/>
            <person name="Katzourakis A."/>
            <person name="Burkitt-Gray L."/>
            <person name="Ray D.A."/>
            <person name="Sullivan K.A.M."/>
            <person name="Roscito J.G."/>
            <person name="Kirilenko B.M."/>
            <person name="Davalos L.M."/>
            <person name="Corthals A.P."/>
            <person name="Power M.L."/>
            <person name="Jones G."/>
            <person name="Ransome R.D."/>
            <person name="Dechmann D.K.N."/>
            <person name="Locatelli A.G."/>
            <person name="Puechmaille S.J."/>
            <person name="Fedrigo O."/>
            <person name="Jarvis E.D."/>
            <person name="Hiller M."/>
            <person name="Vernes S.C."/>
            <person name="Myers E.W."/>
            <person name="Teeling E.C."/>
        </authorList>
    </citation>
    <scope>NUCLEOTIDE SEQUENCE [LARGE SCALE GENOMIC DNA]</scope>
    <source>
        <strain evidence="2">MMolMol1</strain>
        <tissue evidence="2">Muscle</tissue>
    </source>
</reference>
<evidence type="ECO:0000313" key="2">
    <source>
        <dbReference type="EMBL" id="KAF6421431.1"/>
    </source>
</evidence>
<accession>A0A7J8DE54</accession>
<keyword evidence="3" id="KW-1185">Reference proteome</keyword>
<protein>
    <submittedName>
        <fullName evidence="2">Tripartite motif containing 42</fullName>
    </submittedName>
</protein>
<dbReference type="CDD" id="cd00063">
    <property type="entry name" value="FN3"/>
    <property type="match status" value="1"/>
</dbReference>
<proteinExistence type="predicted"/>
<feature type="domain" description="Fibronectin type-III" evidence="1">
    <location>
        <begin position="154"/>
        <end position="252"/>
    </location>
</feature>
<sequence>MASSPTPRKRSKRRAKWHSCSLPRSWWTRSRTASRAPTGLTPSSGYTPCTASPWTSLSSPVPSMSSSLWDPRSTHSLGNQQLYQRSSSLLSFNTTGGERVKMGLEAYGRTQSTAPAKATDGLYTYWSAGAENQSLQNTSSFHNWYSFNNSSVKTPGPIVIYQTLVYPRAAKVYWTCPTEDVDSFEMEFYELVCSPPNNVRTELCGQIRDIMQQSLELHNLTPNTEYLFKVRAINDNGPGQWSDVCKVLTPDGHGKNRAKWGLLKNIQTALQTRF</sequence>
<dbReference type="SMART" id="SM00060">
    <property type="entry name" value="FN3"/>
    <property type="match status" value="1"/>
</dbReference>
<name>A0A7J8DE54_MOLMO</name>
<dbReference type="EMBL" id="JACASF010000018">
    <property type="protein sequence ID" value="KAF6421431.1"/>
    <property type="molecule type" value="Genomic_DNA"/>
</dbReference>
<dbReference type="SUPFAM" id="SSF49265">
    <property type="entry name" value="Fibronectin type III"/>
    <property type="match status" value="1"/>
</dbReference>
<comment type="caution">
    <text evidence="2">The sequence shown here is derived from an EMBL/GenBank/DDBJ whole genome shotgun (WGS) entry which is preliminary data.</text>
</comment>
<dbReference type="Pfam" id="PF00041">
    <property type="entry name" value="fn3"/>
    <property type="match status" value="1"/>
</dbReference>
<dbReference type="InterPro" id="IPR003961">
    <property type="entry name" value="FN3_dom"/>
</dbReference>
<gene>
    <name evidence="2" type="ORF">HJG59_018766</name>
</gene>
<dbReference type="PROSITE" id="PS50853">
    <property type="entry name" value="FN3"/>
    <property type="match status" value="1"/>
</dbReference>
<dbReference type="InterPro" id="IPR036116">
    <property type="entry name" value="FN3_sf"/>
</dbReference>
<dbReference type="AlphaFoldDB" id="A0A7J8DE54"/>
<dbReference type="Gene3D" id="2.60.40.10">
    <property type="entry name" value="Immunoglobulins"/>
    <property type="match status" value="1"/>
</dbReference>